<sequence length="43" mass="4871">MRTALVNTDSPLGDLAMPDSMRTPDTDVEPVEALDHRRREYQA</sequence>
<organism evidence="2 3">
    <name type="scientific">Saccharopolyspora ipomoeae</name>
    <dbReference type="NCBI Taxonomy" id="3042027"/>
    <lineage>
        <taxon>Bacteria</taxon>
        <taxon>Bacillati</taxon>
        <taxon>Actinomycetota</taxon>
        <taxon>Actinomycetes</taxon>
        <taxon>Pseudonocardiales</taxon>
        <taxon>Pseudonocardiaceae</taxon>
        <taxon>Saccharopolyspora</taxon>
    </lineage>
</organism>
<comment type="caution">
    <text evidence="2">The sequence shown here is derived from an EMBL/GenBank/DDBJ whole genome shotgun (WGS) entry which is preliminary data.</text>
</comment>
<evidence type="ECO:0000313" key="3">
    <source>
        <dbReference type="Proteomes" id="UP001237595"/>
    </source>
</evidence>
<proteinExistence type="predicted"/>
<name>A0ABT6PNV4_9PSEU</name>
<dbReference type="RefSeq" id="WP_281455962.1">
    <property type="nucleotide sequence ID" value="NZ_JASAOF010000006.1"/>
</dbReference>
<evidence type="ECO:0000313" key="2">
    <source>
        <dbReference type="EMBL" id="MDI2029587.1"/>
    </source>
</evidence>
<feature type="region of interest" description="Disordered" evidence="1">
    <location>
        <begin position="1"/>
        <end position="28"/>
    </location>
</feature>
<dbReference type="EMBL" id="JASAOF010000006">
    <property type="protein sequence ID" value="MDI2029587.1"/>
    <property type="molecule type" value="Genomic_DNA"/>
</dbReference>
<reference evidence="2 3" key="1">
    <citation type="submission" date="2023-04" db="EMBL/GenBank/DDBJ databases">
        <title>Draft genome sequence of Saccharopolyspora sp. TS4A08 isolated from sweet potato rhizospheric soil.</title>
        <authorList>
            <person name="Suksaard P."/>
            <person name="Duangmal K."/>
        </authorList>
    </citation>
    <scope>NUCLEOTIDE SEQUENCE [LARGE SCALE GENOMIC DNA]</scope>
    <source>
        <strain evidence="2 3">TS4A08</strain>
    </source>
</reference>
<accession>A0ABT6PNV4</accession>
<protein>
    <submittedName>
        <fullName evidence="2">Uncharacterized protein</fullName>
    </submittedName>
</protein>
<feature type="compositionally biased region" description="Polar residues" evidence="1">
    <location>
        <begin position="1"/>
        <end position="10"/>
    </location>
</feature>
<evidence type="ECO:0000256" key="1">
    <source>
        <dbReference type="SAM" id="MobiDB-lite"/>
    </source>
</evidence>
<gene>
    <name evidence="2" type="ORF">QFW96_13235</name>
</gene>
<dbReference type="Proteomes" id="UP001237595">
    <property type="component" value="Unassembled WGS sequence"/>
</dbReference>
<keyword evidence="3" id="KW-1185">Reference proteome</keyword>